<keyword evidence="6" id="KW-1185">Reference proteome</keyword>
<dbReference type="Pfam" id="PF13404">
    <property type="entry name" value="HTH_AsnC-type"/>
    <property type="match status" value="1"/>
</dbReference>
<evidence type="ECO:0000259" key="4">
    <source>
        <dbReference type="Pfam" id="PF13404"/>
    </source>
</evidence>
<proteinExistence type="predicted"/>
<dbReference type="InterPro" id="IPR000485">
    <property type="entry name" value="AsnC-type_HTH_dom"/>
</dbReference>
<dbReference type="KEGG" id="rhs:A3Q41_02382"/>
<dbReference type="GO" id="GO:0043565">
    <property type="term" value="F:sequence-specific DNA binding"/>
    <property type="evidence" value="ECO:0007669"/>
    <property type="project" value="InterPro"/>
</dbReference>
<evidence type="ECO:0000313" key="5">
    <source>
        <dbReference type="EMBL" id="AMY23683.1"/>
    </source>
</evidence>
<sequence>MRQRSDELDSLSCRITAALQVNPRASWVSIAEALGEPERTVTRRGKELLDSGDVRVVGVIGATGAVVLRARCHVGMARAVAVGLARRDDTMFVYATSGHEECVAEVLVDDAHLADLMLDDLPGITGIRRIRVDPITRVYRSVREWRPAILNAHQIAALTPPVHEGYQPDGRVGPEISTLHRSILRVLAEDARTPTSDIARVVGATENTVRRHMDTLEQTNKSRLRVVVEPALLGYSAEALAWVKVPPRHHEALVELLLAHSEVRYAVALAGSDSLLVNLACPDRIALHRMTTASDWATLADAISVVSILRATKRSGNRLLAADSASYLY</sequence>
<dbReference type="PATRIC" id="fig|1653479.3.peg.2412"/>
<dbReference type="SUPFAM" id="SSF46785">
    <property type="entry name" value="Winged helix' DNA-binding domain"/>
    <property type="match status" value="1"/>
</dbReference>
<keyword evidence="2" id="KW-0238">DNA-binding</keyword>
<evidence type="ECO:0000256" key="3">
    <source>
        <dbReference type="ARBA" id="ARBA00023163"/>
    </source>
</evidence>
<reference evidence="5 6" key="1">
    <citation type="journal article" date="2016" name="Genome Announc.">
        <title>Complete Genome and Plasmid Sequences for Rhodococcus fascians D188 and Draft Sequences for Rhodococcus Isolates PBTS 1 and PBTS 2.</title>
        <authorList>
            <person name="Stamler R.A."/>
            <person name="Vereecke D."/>
            <person name="Zhang Y."/>
            <person name="Schilkey F."/>
            <person name="Devitt N."/>
            <person name="Randall J.J."/>
        </authorList>
    </citation>
    <scope>NUCLEOTIDE SEQUENCE [LARGE SCALE GENOMIC DNA]</scope>
    <source>
        <strain evidence="5 6">PBTS2</strain>
    </source>
</reference>
<dbReference type="InterPro" id="IPR019888">
    <property type="entry name" value="Tscrpt_reg_AsnC-like"/>
</dbReference>
<dbReference type="OrthoDB" id="4050641at2"/>
<dbReference type="PANTHER" id="PTHR30154">
    <property type="entry name" value="LEUCINE-RESPONSIVE REGULATORY PROTEIN"/>
    <property type="match status" value="1"/>
</dbReference>
<evidence type="ECO:0000256" key="1">
    <source>
        <dbReference type="ARBA" id="ARBA00023015"/>
    </source>
</evidence>
<dbReference type="InterPro" id="IPR036390">
    <property type="entry name" value="WH_DNA-bd_sf"/>
</dbReference>
<dbReference type="SMART" id="SM00344">
    <property type="entry name" value="HTH_ASNC"/>
    <property type="match status" value="1"/>
</dbReference>
<dbReference type="RefSeq" id="WP_048317430.1">
    <property type="nucleotide sequence ID" value="NZ_CP015220.1"/>
</dbReference>
<keyword evidence="3" id="KW-0804">Transcription</keyword>
<dbReference type="Gene3D" id="1.10.10.10">
    <property type="entry name" value="Winged helix-like DNA-binding domain superfamily/Winged helix DNA-binding domain"/>
    <property type="match status" value="2"/>
</dbReference>
<dbReference type="InterPro" id="IPR036388">
    <property type="entry name" value="WH-like_DNA-bd_sf"/>
</dbReference>
<dbReference type="Proteomes" id="UP000076038">
    <property type="component" value="Chromosome"/>
</dbReference>
<protein>
    <recommendedName>
        <fullName evidence="4">HTH asnC-type domain-containing protein</fullName>
    </recommendedName>
</protein>
<dbReference type="PANTHER" id="PTHR30154:SF34">
    <property type="entry name" value="TRANSCRIPTIONAL REGULATOR AZLB"/>
    <property type="match status" value="1"/>
</dbReference>
<dbReference type="GO" id="GO:0043200">
    <property type="term" value="P:response to amino acid"/>
    <property type="evidence" value="ECO:0007669"/>
    <property type="project" value="TreeGrafter"/>
</dbReference>
<dbReference type="AlphaFoldDB" id="A0A143QKJ2"/>
<dbReference type="EMBL" id="CP015220">
    <property type="protein sequence ID" value="AMY23683.1"/>
    <property type="molecule type" value="Genomic_DNA"/>
</dbReference>
<gene>
    <name evidence="5" type="ORF">A3Q41_02382</name>
</gene>
<keyword evidence="1" id="KW-0805">Transcription regulation</keyword>
<organism evidence="5 6">
    <name type="scientific">Rhodococcoides fascians</name>
    <name type="common">Rhodococcus fascians</name>
    <dbReference type="NCBI Taxonomy" id="1828"/>
    <lineage>
        <taxon>Bacteria</taxon>
        <taxon>Bacillati</taxon>
        <taxon>Actinomycetota</taxon>
        <taxon>Actinomycetes</taxon>
        <taxon>Mycobacteriales</taxon>
        <taxon>Nocardiaceae</taxon>
        <taxon>Rhodococcoides</taxon>
    </lineage>
</organism>
<dbReference type="GO" id="GO:0005829">
    <property type="term" value="C:cytosol"/>
    <property type="evidence" value="ECO:0007669"/>
    <property type="project" value="TreeGrafter"/>
</dbReference>
<evidence type="ECO:0000313" key="6">
    <source>
        <dbReference type="Proteomes" id="UP000076038"/>
    </source>
</evidence>
<dbReference type="Gene3D" id="3.30.70.920">
    <property type="match status" value="1"/>
</dbReference>
<accession>A0A143QKJ2</accession>
<name>A0A143QKJ2_RHOFA</name>
<feature type="domain" description="HTH asnC-type" evidence="4">
    <location>
        <begin position="8"/>
        <end position="48"/>
    </location>
</feature>
<evidence type="ECO:0000256" key="2">
    <source>
        <dbReference type="ARBA" id="ARBA00023125"/>
    </source>
</evidence>
<reference evidence="6" key="2">
    <citation type="submission" date="2016-04" db="EMBL/GenBank/DDBJ databases">
        <title>Complete Genome and Plasmid Sequences for Rhodococcus fascians D188 and Draft Sequences for Rhodococcus spp. Isolates PBTS 1 and PBTS 2.</title>
        <authorList>
            <person name="Stamer R."/>
            <person name="Vereecke D."/>
            <person name="Zhang Y."/>
            <person name="Schilkey F."/>
            <person name="Devitt N."/>
            <person name="Randall J."/>
        </authorList>
    </citation>
    <scope>NUCLEOTIDE SEQUENCE [LARGE SCALE GENOMIC DNA]</scope>
    <source>
        <strain evidence="6">PBTS2</strain>
    </source>
</reference>
<dbReference type="Pfam" id="PF13412">
    <property type="entry name" value="HTH_24"/>
    <property type="match status" value="1"/>
</dbReference>